<keyword evidence="4 7" id="KW-0238">DNA-binding</keyword>
<evidence type="ECO:0000313" key="10">
    <source>
        <dbReference type="EMBL" id="KAF1016996.1"/>
    </source>
</evidence>
<evidence type="ECO:0000256" key="2">
    <source>
        <dbReference type="ARBA" id="ARBA00023012"/>
    </source>
</evidence>
<dbReference type="SMART" id="SM00448">
    <property type="entry name" value="REC"/>
    <property type="match status" value="1"/>
</dbReference>
<feature type="domain" description="Response regulatory" evidence="8">
    <location>
        <begin position="2"/>
        <end position="116"/>
    </location>
</feature>
<feature type="DNA-binding region" description="OmpR/PhoB-type" evidence="7">
    <location>
        <begin position="124"/>
        <end position="221"/>
    </location>
</feature>
<evidence type="ECO:0000256" key="7">
    <source>
        <dbReference type="PROSITE-ProRule" id="PRU01091"/>
    </source>
</evidence>
<dbReference type="EMBL" id="WNDS01000001">
    <property type="protein sequence ID" value="KAF1016996.1"/>
    <property type="molecule type" value="Genomic_DNA"/>
</dbReference>
<keyword evidence="2" id="KW-0902">Two-component regulatory system</keyword>
<keyword evidence="3" id="KW-0805">Transcription regulation</keyword>
<dbReference type="CDD" id="cd00383">
    <property type="entry name" value="trans_reg_C"/>
    <property type="match status" value="1"/>
</dbReference>
<keyword evidence="5" id="KW-0804">Transcription</keyword>
<reference evidence="11" key="1">
    <citation type="journal article" date="2020" name="MBio">
        <title>Horizontal gene transfer to a defensive symbiont with a reduced genome amongst a multipartite beetle microbiome.</title>
        <authorList>
            <person name="Waterworth S.C."/>
            <person name="Florez L.V."/>
            <person name="Rees E.R."/>
            <person name="Hertweck C."/>
            <person name="Kaltenpoth M."/>
            <person name="Kwan J.C."/>
        </authorList>
    </citation>
    <scope>NUCLEOTIDE SEQUENCE [LARGE SCALE GENOMIC DNA]</scope>
</reference>
<evidence type="ECO:0000256" key="5">
    <source>
        <dbReference type="ARBA" id="ARBA00023163"/>
    </source>
</evidence>
<sequence>MRLLLIEDSDVLSQTLKRDFESEGHVCDAALDGESALGFLQTFGYDAVVLDLMLPLLDGVQVLQRYRAEGGAAPVLVLSARDHVSDRVQALDAGADDYLVKPFFRDELMARVRALFRRPPHTMHTVLRCKALELDLQSCTARWDHQPLKLTPKEYALLELLMRNRGRVMSRPMIFERLYDTQSDVSDKVVEVILSTLHTKLERAGASELIETRRGFGYLLP</sequence>
<evidence type="ECO:0000313" key="11">
    <source>
        <dbReference type="Proteomes" id="UP000487117"/>
    </source>
</evidence>
<dbReference type="GO" id="GO:0032993">
    <property type="term" value="C:protein-DNA complex"/>
    <property type="evidence" value="ECO:0007669"/>
    <property type="project" value="TreeGrafter"/>
</dbReference>
<evidence type="ECO:0000259" key="8">
    <source>
        <dbReference type="PROSITE" id="PS50110"/>
    </source>
</evidence>
<dbReference type="Proteomes" id="UP000487117">
    <property type="component" value="Unassembled WGS sequence"/>
</dbReference>
<organism evidence="10 11">
    <name type="scientific">Stenotrophomonas maltophilia</name>
    <name type="common">Pseudomonas maltophilia</name>
    <name type="synonym">Xanthomonas maltophilia</name>
    <dbReference type="NCBI Taxonomy" id="40324"/>
    <lineage>
        <taxon>Bacteria</taxon>
        <taxon>Pseudomonadati</taxon>
        <taxon>Pseudomonadota</taxon>
        <taxon>Gammaproteobacteria</taxon>
        <taxon>Lysobacterales</taxon>
        <taxon>Lysobacteraceae</taxon>
        <taxon>Stenotrophomonas</taxon>
        <taxon>Stenotrophomonas maltophilia group</taxon>
    </lineage>
</organism>
<dbReference type="GO" id="GO:0006355">
    <property type="term" value="P:regulation of DNA-templated transcription"/>
    <property type="evidence" value="ECO:0007669"/>
    <property type="project" value="InterPro"/>
</dbReference>
<dbReference type="Pfam" id="PF00486">
    <property type="entry name" value="Trans_reg_C"/>
    <property type="match status" value="1"/>
</dbReference>
<evidence type="ECO:0000256" key="1">
    <source>
        <dbReference type="ARBA" id="ARBA00022553"/>
    </source>
</evidence>
<evidence type="ECO:0000256" key="3">
    <source>
        <dbReference type="ARBA" id="ARBA00023015"/>
    </source>
</evidence>
<dbReference type="InterPro" id="IPR011006">
    <property type="entry name" value="CheY-like_superfamily"/>
</dbReference>
<evidence type="ECO:0000256" key="6">
    <source>
        <dbReference type="PROSITE-ProRule" id="PRU00169"/>
    </source>
</evidence>
<gene>
    <name evidence="10" type="primary">qseB_2</name>
    <name evidence="10" type="ORF">GAK31_00255</name>
</gene>
<dbReference type="PROSITE" id="PS51755">
    <property type="entry name" value="OMPR_PHOB"/>
    <property type="match status" value="1"/>
</dbReference>
<dbReference type="GO" id="GO:0005829">
    <property type="term" value="C:cytosol"/>
    <property type="evidence" value="ECO:0007669"/>
    <property type="project" value="TreeGrafter"/>
</dbReference>
<dbReference type="PANTHER" id="PTHR48111:SF1">
    <property type="entry name" value="TWO-COMPONENT RESPONSE REGULATOR ORR33"/>
    <property type="match status" value="1"/>
</dbReference>
<dbReference type="PANTHER" id="PTHR48111">
    <property type="entry name" value="REGULATOR OF RPOS"/>
    <property type="match status" value="1"/>
</dbReference>
<dbReference type="Pfam" id="PF00072">
    <property type="entry name" value="Response_reg"/>
    <property type="match status" value="1"/>
</dbReference>
<accession>A0A7V8FJ49</accession>
<keyword evidence="1 6" id="KW-0597">Phosphoprotein</keyword>
<dbReference type="GO" id="GO:0000156">
    <property type="term" value="F:phosphorelay response regulator activity"/>
    <property type="evidence" value="ECO:0007669"/>
    <property type="project" value="TreeGrafter"/>
</dbReference>
<dbReference type="Gene3D" id="1.10.10.10">
    <property type="entry name" value="Winged helix-like DNA-binding domain superfamily/Winged helix DNA-binding domain"/>
    <property type="match status" value="1"/>
</dbReference>
<dbReference type="PROSITE" id="PS50110">
    <property type="entry name" value="RESPONSE_REGULATORY"/>
    <property type="match status" value="1"/>
</dbReference>
<feature type="modified residue" description="4-aspartylphosphate" evidence="6">
    <location>
        <position position="51"/>
    </location>
</feature>
<evidence type="ECO:0000256" key="4">
    <source>
        <dbReference type="ARBA" id="ARBA00023125"/>
    </source>
</evidence>
<dbReference type="InterPro" id="IPR036388">
    <property type="entry name" value="WH-like_DNA-bd_sf"/>
</dbReference>
<evidence type="ECO:0000259" key="9">
    <source>
        <dbReference type="PROSITE" id="PS51755"/>
    </source>
</evidence>
<dbReference type="AlphaFoldDB" id="A0A7V8FJ49"/>
<proteinExistence type="predicted"/>
<dbReference type="SMART" id="SM00862">
    <property type="entry name" value="Trans_reg_C"/>
    <property type="match status" value="1"/>
</dbReference>
<dbReference type="Gene3D" id="6.10.250.690">
    <property type="match status" value="1"/>
</dbReference>
<feature type="domain" description="OmpR/PhoB-type" evidence="9">
    <location>
        <begin position="124"/>
        <end position="221"/>
    </location>
</feature>
<protein>
    <submittedName>
        <fullName evidence="10">Transcriptional regulatory protein QseB</fullName>
    </submittedName>
</protein>
<dbReference type="InterPro" id="IPR039420">
    <property type="entry name" value="WalR-like"/>
</dbReference>
<dbReference type="SUPFAM" id="SSF52172">
    <property type="entry name" value="CheY-like"/>
    <property type="match status" value="1"/>
</dbReference>
<dbReference type="InterPro" id="IPR001789">
    <property type="entry name" value="Sig_transdc_resp-reg_receiver"/>
</dbReference>
<dbReference type="InterPro" id="IPR001867">
    <property type="entry name" value="OmpR/PhoB-type_DNA-bd"/>
</dbReference>
<dbReference type="Gene3D" id="3.40.50.2300">
    <property type="match status" value="1"/>
</dbReference>
<comment type="caution">
    <text evidence="10">The sequence shown here is derived from an EMBL/GenBank/DDBJ whole genome shotgun (WGS) entry which is preliminary data.</text>
</comment>
<dbReference type="GO" id="GO:0000976">
    <property type="term" value="F:transcription cis-regulatory region binding"/>
    <property type="evidence" value="ECO:0007669"/>
    <property type="project" value="TreeGrafter"/>
</dbReference>
<name>A0A7V8FJ49_STEMA</name>